<dbReference type="RefSeq" id="WP_354497197.1">
    <property type="nucleotide sequence ID" value="NZ_JBEPLV010000002.1"/>
</dbReference>
<accession>A0ABV2F2H5</accession>
<name>A0ABV2F2H5_9BACL</name>
<dbReference type="Proteomes" id="UP001549098">
    <property type="component" value="Unassembled WGS sequence"/>
</dbReference>
<dbReference type="EMBL" id="JBEPLV010000002">
    <property type="protein sequence ID" value="MET3545968.1"/>
    <property type="molecule type" value="Genomic_DNA"/>
</dbReference>
<sequence length="98" mass="10899">MALRKAGFSREPSDWVEVVIALVMRTHAAVERSKPFRKSEAVAFVPEYPPLKWIQGYSGATAIEGRIRAQSVLTTAKHSASQQQSERLDGLVQSRLFA</sequence>
<evidence type="ECO:0000313" key="2">
    <source>
        <dbReference type="Proteomes" id="UP001549098"/>
    </source>
</evidence>
<reference evidence="1 2" key="1">
    <citation type="submission" date="2024-06" db="EMBL/GenBank/DDBJ databases">
        <title>Genomic Encyclopedia of Type Strains, Phase IV (KMG-IV): sequencing the most valuable type-strain genomes for metagenomic binning, comparative biology and taxonomic classification.</title>
        <authorList>
            <person name="Goeker M."/>
        </authorList>
    </citation>
    <scope>NUCLEOTIDE SEQUENCE [LARGE SCALE GENOMIC DNA]</scope>
    <source>
        <strain evidence="1 2">DSM 17253</strain>
    </source>
</reference>
<keyword evidence="2" id="KW-1185">Reference proteome</keyword>
<comment type="caution">
    <text evidence="1">The sequence shown here is derived from an EMBL/GenBank/DDBJ whole genome shotgun (WGS) entry which is preliminary data.</text>
</comment>
<proteinExistence type="predicted"/>
<evidence type="ECO:0000313" key="1">
    <source>
        <dbReference type="EMBL" id="MET3545968.1"/>
    </source>
</evidence>
<organism evidence="1 2">
    <name type="scientific">Paenibacillus favisporus</name>
    <dbReference type="NCBI Taxonomy" id="221028"/>
    <lineage>
        <taxon>Bacteria</taxon>
        <taxon>Bacillati</taxon>
        <taxon>Bacillota</taxon>
        <taxon>Bacilli</taxon>
        <taxon>Bacillales</taxon>
        <taxon>Paenibacillaceae</taxon>
        <taxon>Paenibacillus</taxon>
    </lineage>
</organism>
<protein>
    <submittedName>
        <fullName evidence="1">Uncharacterized protein</fullName>
    </submittedName>
</protein>
<gene>
    <name evidence="1" type="ORF">ABID47_002579</name>
</gene>